<evidence type="ECO:0000313" key="2">
    <source>
        <dbReference type="Proteomes" id="UP001056120"/>
    </source>
</evidence>
<sequence length="141" mass="16085">MSFETAMDIVVNLLKGLEESYGEPIREEVPTFQYISGRMYYAKCYMAHNTLEVVEALIRNFGQDGKHFPLIGECRPMGTLNEKEVACKTSTVKPYPWRTYNKRSDIYNEFGRVKSSKGSFHAVLITGLYTMLDNPHIGTTT</sequence>
<protein>
    <submittedName>
        <fullName evidence="1">Uncharacterized protein</fullName>
    </submittedName>
</protein>
<accession>A0ACB9D434</accession>
<organism evidence="1 2">
    <name type="scientific">Smallanthus sonchifolius</name>
    <dbReference type="NCBI Taxonomy" id="185202"/>
    <lineage>
        <taxon>Eukaryota</taxon>
        <taxon>Viridiplantae</taxon>
        <taxon>Streptophyta</taxon>
        <taxon>Embryophyta</taxon>
        <taxon>Tracheophyta</taxon>
        <taxon>Spermatophyta</taxon>
        <taxon>Magnoliopsida</taxon>
        <taxon>eudicotyledons</taxon>
        <taxon>Gunneridae</taxon>
        <taxon>Pentapetalae</taxon>
        <taxon>asterids</taxon>
        <taxon>campanulids</taxon>
        <taxon>Asterales</taxon>
        <taxon>Asteraceae</taxon>
        <taxon>Asteroideae</taxon>
        <taxon>Heliantheae alliance</taxon>
        <taxon>Millerieae</taxon>
        <taxon>Smallanthus</taxon>
    </lineage>
</organism>
<comment type="caution">
    <text evidence="1">The sequence shown here is derived from an EMBL/GenBank/DDBJ whole genome shotgun (WGS) entry which is preliminary data.</text>
</comment>
<proteinExistence type="predicted"/>
<reference evidence="1 2" key="2">
    <citation type="journal article" date="2022" name="Mol. Ecol. Resour.">
        <title>The genomes of chicory, endive, great burdock and yacon provide insights into Asteraceae paleo-polyploidization history and plant inulin production.</title>
        <authorList>
            <person name="Fan W."/>
            <person name="Wang S."/>
            <person name="Wang H."/>
            <person name="Wang A."/>
            <person name="Jiang F."/>
            <person name="Liu H."/>
            <person name="Zhao H."/>
            <person name="Xu D."/>
            <person name="Zhang Y."/>
        </authorList>
    </citation>
    <scope>NUCLEOTIDE SEQUENCE [LARGE SCALE GENOMIC DNA]</scope>
    <source>
        <strain evidence="2">cv. Yunnan</strain>
        <tissue evidence="1">Leaves</tissue>
    </source>
</reference>
<dbReference type="Proteomes" id="UP001056120">
    <property type="component" value="Linkage Group LG20"/>
</dbReference>
<name>A0ACB9D434_9ASTR</name>
<dbReference type="EMBL" id="CM042037">
    <property type="protein sequence ID" value="KAI3741334.1"/>
    <property type="molecule type" value="Genomic_DNA"/>
</dbReference>
<reference evidence="2" key="1">
    <citation type="journal article" date="2022" name="Mol. Ecol. Resour.">
        <title>The genomes of chicory, endive, great burdock and yacon provide insights into Asteraceae palaeo-polyploidization history and plant inulin production.</title>
        <authorList>
            <person name="Fan W."/>
            <person name="Wang S."/>
            <person name="Wang H."/>
            <person name="Wang A."/>
            <person name="Jiang F."/>
            <person name="Liu H."/>
            <person name="Zhao H."/>
            <person name="Xu D."/>
            <person name="Zhang Y."/>
        </authorList>
    </citation>
    <scope>NUCLEOTIDE SEQUENCE [LARGE SCALE GENOMIC DNA]</scope>
    <source>
        <strain evidence="2">cv. Yunnan</strain>
    </source>
</reference>
<evidence type="ECO:0000313" key="1">
    <source>
        <dbReference type="EMBL" id="KAI3741334.1"/>
    </source>
</evidence>
<keyword evidence="2" id="KW-1185">Reference proteome</keyword>
<gene>
    <name evidence="1" type="ORF">L1987_59006</name>
</gene>